<keyword evidence="8 14" id="KW-0482">Metalloprotease</keyword>
<name>A0ABP0E8G3_9ASCO</name>
<gene>
    <name evidence="14" type="primary">ARX1</name>
    <name evidence="14" type="ORF">CAAN4_B03818</name>
</gene>
<dbReference type="InterPro" id="IPR000994">
    <property type="entry name" value="Pept_M24"/>
</dbReference>
<dbReference type="GO" id="GO:0008237">
    <property type="term" value="F:metallopeptidase activity"/>
    <property type="evidence" value="ECO:0007669"/>
    <property type="project" value="UniProtKB-KW"/>
</dbReference>
<keyword evidence="4" id="KW-0963">Cytoplasm</keyword>
<proteinExistence type="inferred from homology"/>
<evidence type="ECO:0000256" key="2">
    <source>
        <dbReference type="ARBA" id="ARBA00004496"/>
    </source>
</evidence>
<evidence type="ECO:0000256" key="9">
    <source>
        <dbReference type="ARBA" id="ARBA00023242"/>
    </source>
</evidence>
<dbReference type="InterPro" id="IPR036388">
    <property type="entry name" value="WH-like_DNA-bd_sf"/>
</dbReference>
<dbReference type="SUPFAM" id="SSF55920">
    <property type="entry name" value="Creatinase/aminopeptidase"/>
    <property type="match status" value="1"/>
</dbReference>
<dbReference type="PANTHER" id="PTHR10804">
    <property type="entry name" value="PROTEASE FAMILY M24 METHIONYL AMINOPEPTIDASE, AMINOPEPTIDASE P"/>
    <property type="match status" value="1"/>
</dbReference>
<dbReference type="Gene3D" id="3.90.230.10">
    <property type="entry name" value="Creatinase/methionine aminopeptidase superfamily"/>
    <property type="match status" value="1"/>
</dbReference>
<comment type="function">
    <text evidence="12">Probable metalloprotease involved in proper assembly of pre-ribosomal particles during the biogenesis of the 60S ribosomal subunit. Accompanies the pre-60S particles to the cytoplasm.</text>
</comment>
<reference evidence="14 15" key="1">
    <citation type="submission" date="2024-01" db="EMBL/GenBank/DDBJ databases">
        <authorList>
            <consortium name="Genoscope - CEA"/>
            <person name="William W."/>
        </authorList>
    </citation>
    <scope>NUCLEOTIDE SEQUENCE [LARGE SCALE GENOMIC DNA]</scope>
    <source>
        <strain evidence="14 15">29B2s-10</strain>
    </source>
</reference>
<keyword evidence="5" id="KW-0645">Protease</keyword>
<keyword evidence="15" id="KW-1185">Reference proteome</keyword>
<keyword evidence="7" id="KW-0378">Hydrolase</keyword>
<evidence type="ECO:0000313" key="14">
    <source>
        <dbReference type="EMBL" id="CAK7896171.1"/>
    </source>
</evidence>
<evidence type="ECO:0000256" key="3">
    <source>
        <dbReference type="ARBA" id="ARBA00007319"/>
    </source>
</evidence>
<sequence length="567" mass="61933">MELAIHQDDANILLQEKNVLNESSLEKYRVAGQVAQTCLQYIVSLIRDSYHLGKTPQPYTCQELCILGDSYLKTTLDGVFKNGSVRERGIAMPVSIEVNELVAGFSPELDDSANFIFTPGDIVTISLGAHIDGYTANVAHTVVIYPAGTEKPEGPLVGSKADSVCAAHIATETVVALLGTVLSPEKLPQSINFSNNQVTGTVIRKLVDSIAASYNCVVVPGSKVRRVRRFLAGQAEGIVAERDFKGVVWSESNQEDALLSKSTLSKDLVSYDNEQSKKGHNSSAVPTDEFVVSPGEAYNIDIKMAPLGDFKEVGLITLETVDEFSGVNHKKDAFKAKSTIYIRDVIIKHALKLKTSRQLLGQIDKNSVFPFKLSHTSSNFPIDIKETNPEKIQQQIKLIEKDLKSHRLGLAELSNRHLVKPKPIQIAKFIAFEKILMSNNVTGPMGYDVAKPVLPGLELSLPKLGISSLKLKSLLKQSTAVPVARESTTVLLVQDGAYSNGKAEVLRLTGGSKTFTPSWVHSNHNLGGDYLEAISQLDALTKDKKFGIRVRECQPLKLAEKEGMQLD</sequence>
<evidence type="ECO:0000256" key="5">
    <source>
        <dbReference type="ARBA" id="ARBA00022670"/>
    </source>
</evidence>
<keyword evidence="9" id="KW-0539">Nucleus</keyword>
<comment type="similarity">
    <text evidence="3">Belongs to the peptidase M24 family.</text>
</comment>
<dbReference type="Proteomes" id="UP001497600">
    <property type="component" value="Chromosome B"/>
</dbReference>
<comment type="subcellular location">
    <subcellularLocation>
        <location evidence="2">Cytoplasm</location>
    </subcellularLocation>
    <subcellularLocation>
        <location evidence="1">Nucleus</location>
    </subcellularLocation>
</comment>
<evidence type="ECO:0000256" key="7">
    <source>
        <dbReference type="ARBA" id="ARBA00022801"/>
    </source>
</evidence>
<evidence type="ECO:0000256" key="8">
    <source>
        <dbReference type="ARBA" id="ARBA00023049"/>
    </source>
</evidence>
<evidence type="ECO:0000256" key="4">
    <source>
        <dbReference type="ARBA" id="ARBA00022490"/>
    </source>
</evidence>
<feature type="domain" description="Peptidase M24" evidence="13">
    <location>
        <begin position="26"/>
        <end position="145"/>
    </location>
</feature>
<accession>A0ABP0E8G3</accession>
<evidence type="ECO:0000256" key="6">
    <source>
        <dbReference type="ARBA" id="ARBA00022723"/>
    </source>
</evidence>
<keyword evidence="6" id="KW-0479">Metal-binding</keyword>
<dbReference type="PANTHER" id="PTHR10804:SF102">
    <property type="entry name" value="METALLOPROTEASE ARX1-RELATED"/>
    <property type="match status" value="1"/>
</dbReference>
<dbReference type="InterPro" id="IPR047113">
    <property type="entry name" value="PA2G4/ARX1"/>
</dbReference>
<dbReference type="EMBL" id="OZ004254">
    <property type="protein sequence ID" value="CAK7896171.1"/>
    <property type="molecule type" value="Genomic_DNA"/>
</dbReference>
<dbReference type="InterPro" id="IPR036005">
    <property type="entry name" value="Creatinase/aminopeptidase-like"/>
</dbReference>
<evidence type="ECO:0000259" key="13">
    <source>
        <dbReference type="Pfam" id="PF00557"/>
    </source>
</evidence>
<evidence type="ECO:0000256" key="10">
    <source>
        <dbReference type="ARBA" id="ARBA00026155"/>
    </source>
</evidence>
<organism evidence="14 15">
    <name type="scientific">[Candida] anglica</name>
    <dbReference type="NCBI Taxonomy" id="148631"/>
    <lineage>
        <taxon>Eukaryota</taxon>
        <taxon>Fungi</taxon>
        <taxon>Dikarya</taxon>
        <taxon>Ascomycota</taxon>
        <taxon>Saccharomycotina</taxon>
        <taxon>Pichiomycetes</taxon>
        <taxon>Debaryomycetaceae</taxon>
        <taxon>Kurtzmaniella</taxon>
    </lineage>
</organism>
<evidence type="ECO:0000256" key="1">
    <source>
        <dbReference type="ARBA" id="ARBA00004123"/>
    </source>
</evidence>
<evidence type="ECO:0000256" key="12">
    <source>
        <dbReference type="ARBA" id="ARBA00034680"/>
    </source>
</evidence>
<protein>
    <recommendedName>
        <fullName evidence="10">Probable metalloprotease ARX1</fullName>
    </recommendedName>
    <alternativeName>
        <fullName evidence="11">Associated with ribosomal export complex protein 1</fullName>
    </alternativeName>
</protein>
<dbReference type="Pfam" id="PF00557">
    <property type="entry name" value="Peptidase_M24"/>
    <property type="match status" value="1"/>
</dbReference>
<evidence type="ECO:0000313" key="15">
    <source>
        <dbReference type="Proteomes" id="UP001497600"/>
    </source>
</evidence>
<dbReference type="Gene3D" id="1.10.10.10">
    <property type="entry name" value="Winged helix-like DNA-binding domain superfamily/Winged helix DNA-binding domain"/>
    <property type="match status" value="1"/>
</dbReference>
<evidence type="ECO:0000256" key="11">
    <source>
        <dbReference type="ARBA" id="ARBA00033475"/>
    </source>
</evidence>